<dbReference type="InterPro" id="IPR050490">
    <property type="entry name" value="Bact_solute-bd_prot1"/>
</dbReference>
<name>A0A3A1UW78_9BACL</name>
<dbReference type="CDD" id="cd13580">
    <property type="entry name" value="PBP2_AlgQ_like_1"/>
    <property type="match status" value="1"/>
</dbReference>
<evidence type="ECO:0000256" key="1">
    <source>
        <dbReference type="ARBA" id="ARBA00022729"/>
    </source>
</evidence>
<proteinExistence type="predicted"/>
<dbReference type="OrthoDB" id="9787283at2"/>
<evidence type="ECO:0000313" key="3">
    <source>
        <dbReference type="EMBL" id="RIX52445.1"/>
    </source>
</evidence>
<reference evidence="3 4" key="1">
    <citation type="submission" date="2018-09" db="EMBL/GenBank/DDBJ databases">
        <title>Paenibacillus aracenensis nov. sp. isolated from a cave in southern Spain.</title>
        <authorList>
            <person name="Jurado V."/>
            <person name="Gutierrez-Patricio S."/>
            <person name="Gonzalez-Pimentel J.L."/>
            <person name="Miller A.Z."/>
            <person name="Laiz L."/>
            <person name="Saiz-Jimenez C."/>
        </authorList>
    </citation>
    <scope>NUCLEOTIDE SEQUENCE [LARGE SCALE GENOMIC DNA]</scope>
    <source>
        <strain evidence="3 4">DSM 22867</strain>
    </source>
</reference>
<accession>A0A3A1UW78</accession>
<gene>
    <name evidence="3" type="ORF">D3P08_13300</name>
</gene>
<organism evidence="3 4">
    <name type="scientific">Paenibacillus nanensis</name>
    <dbReference type="NCBI Taxonomy" id="393251"/>
    <lineage>
        <taxon>Bacteria</taxon>
        <taxon>Bacillati</taxon>
        <taxon>Bacillota</taxon>
        <taxon>Bacilli</taxon>
        <taxon>Bacillales</taxon>
        <taxon>Paenibacillaceae</taxon>
        <taxon>Paenibacillus</taxon>
    </lineage>
</organism>
<dbReference type="Proteomes" id="UP000266482">
    <property type="component" value="Unassembled WGS sequence"/>
</dbReference>
<evidence type="ECO:0000256" key="2">
    <source>
        <dbReference type="SAM" id="SignalP"/>
    </source>
</evidence>
<dbReference type="AlphaFoldDB" id="A0A3A1UW78"/>
<protein>
    <submittedName>
        <fullName evidence="3">Extracellular solute-binding protein</fullName>
    </submittedName>
</protein>
<sequence length="581" mass="64633">MNNRRGSEMGKKRRLFTVSLATLLLLTSLTACSGGNGNNKENEDGDGKATESKLNIVNGKIEPTVTITMVRGEDPTATFKNGETYENNVHTRWAEETLGVKLETLWSSPTADTSYDTKLKLMLSSGEKLPDLFVSTQSNTTNMFIESGKLLDVEEAFEKYASDTWKAAMAEVPEAWHPFIKDGKKFAIPILRPTMGTQSPLWIRQDWLDKLNLKAPTTLEELETVMDAFVNQDPDGNGKKDTVALEFGMKDQFIGYPIGDASWIFGLFGAIPDRWYPGEDGKLEFGSVRPEIKTALAKISEWKAKGYIAEDIALHDFNKVTENVASGKVGMLGGEHWLMVYPGSLMLATNPTAMYAPYPLPQGLDGNNMRTIATPYTGSILINKDISEEALQAFFHYQNALYESYNSEDPFLFKGFQEGYDYLTKDGSVIYDQNQIPGGKTATMKYTISGAQTVYQSKLLEASLKRAKEEELTNQELSAFATSGIVSIDNSNPLEVIGNKALLVISTQSEFDVPEYFQGPATSTMTSRNELLKKMQMDTFTEIIYGKQNADAFDSFVEKWKSSGGDDITKEVNEWYDSVKQ</sequence>
<dbReference type="SUPFAM" id="SSF53850">
    <property type="entry name" value="Periplasmic binding protein-like II"/>
    <property type="match status" value="1"/>
</dbReference>
<feature type="signal peptide" evidence="2">
    <location>
        <begin position="1"/>
        <end position="33"/>
    </location>
</feature>
<comment type="caution">
    <text evidence="3">The sequence shown here is derived from an EMBL/GenBank/DDBJ whole genome shotgun (WGS) entry which is preliminary data.</text>
</comment>
<dbReference type="PANTHER" id="PTHR43649">
    <property type="entry name" value="ARABINOSE-BINDING PROTEIN-RELATED"/>
    <property type="match status" value="1"/>
</dbReference>
<evidence type="ECO:0000313" key="4">
    <source>
        <dbReference type="Proteomes" id="UP000266482"/>
    </source>
</evidence>
<dbReference type="Gene3D" id="3.40.190.10">
    <property type="entry name" value="Periplasmic binding protein-like II"/>
    <property type="match status" value="2"/>
</dbReference>
<dbReference type="PROSITE" id="PS51257">
    <property type="entry name" value="PROKAR_LIPOPROTEIN"/>
    <property type="match status" value="1"/>
</dbReference>
<keyword evidence="4" id="KW-1185">Reference proteome</keyword>
<keyword evidence="1 2" id="KW-0732">Signal</keyword>
<feature type="chain" id="PRO_5039028002" evidence="2">
    <location>
        <begin position="34"/>
        <end position="581"/>
    </location>
</feature>
<dbReference type="EMBL" id="QXQA01000007">
    <property type="protein sequence ID" value="RIX52445.1"/>
    <property type="molecule type" value="Genomic_DNA"/>
</dbReference>
<dbReference type="PANTHER" id="PTHR43649:SF33">
    <property type="entry name" value="POLYGALACTURONAN_RHAMNOGALACTURONAN-BINDING PROTEIN YTCQ"/>
    <property type="match status" value="1"/>
</dbReference>